<proteinExistence type="predicted"/>
<evidence type="ECO:0000313" key="2">
    <source>
        <dbReference type="EMBL" id="CAB3775317.1"/>
    </source>
</evidence>
<evidence type="ECO:0000313" key="3">
    <source>
        <dbReference type="Proteomes" id="UP000494363"/>
    </source>
</evidence>
<gene>
    <name evidence="2" type="ORF">LMG29542_08699</name>
</gene>
<dbReference type="GO" id="GO:0006313">
    <property type="term" value="P:DNA transposition"/>
    <property type="evidence" value="ECO:0007669"/>
    <property type="project" value="InterPro"/>
</dbReference>
<dbReference type="RefSeq" id="WP_217478260.1">
    <property type="nucleotide sequence ID" value="NZ_CADIKH010000403.1"/>
</dbReference>
<dbReference type="Gene3D" id="3.90.350.10">
    <property type="entry name" value="Transposase Inhibitor Protein From Tn5, Chain A, domain 1"/>
    <property type="match status" value="1"/>
</dbReference>
<feature type="domain" description="Transposase IS4-like" evidence="1">
    <location>
        <begin position="9"/>
        <end position="69"/>
    </location>
</feature>
<dbReference type="PANTHER" id="PTHR37319">
    <property type="entry name" value="TRANSPOSASE"/>
    <property type="match status" value="1"/>
</dbReference>
<dbReference type="InterPro" id="IPR014737">
    <property type="entry name" value="Transposase_Tn5-like_C"/>
</dbReference>
<sequence length="125" mass="14328">MARASHRRSFAPANHTNLPVRSRTEAIEKIDWYAMRWKIETFHKILKSGCKAEDSKLRTADRLTNLISVFCILSWRIFWLTMISRCTPQAPPEAVFTSTEIELLERVVPDLPLAAQVNEGCSIAR</sequence>
<accession>A0A6J5FCX3</accession>
<dbReference type="Proteomes" id="UP000494363">
    <property type="component" value="Unassembled WGS sequence"/>
</dbReference>
<dbReference type="SUPFAM" id="SSF53098">
    <property type="entry name" value="Ribonuclease H-like"/>
    <property type="match status" value="1"/>
</dbReference>
<dbReference type="InterPro" id="IPR012337">
    <property type="entry name" value="RNaseH-like_sf"/>
</dbReference>
<dbReference type="GO" id="GO:0003677">
    <property type="term" value="F:DNA binding"/>
    <property type="evidence" value="ECO:0007669"/>
    <property type="project" value="InterPro"/>
</dbReference>
<evidence type="ECO:0000259" key="1">
    <source>
        <dbReference type="Pfam" id="PF01609"/>
    </source>
</evidence>
<name>A0A6J5FCX3_9BURK</name>
<dbReference type="Gene3D" id="1.10.740.10">
    <property type="entry name" value="Transferase Inhibitor Protein From Tn5, Chain"/>
    <property type="match status" value="1"/>
</dbReference>
<dbReference type="GO" id="GO:0004803">
    <property type="term" value="F:transposase activity"/>
    <property type="evidence" value="ECO:0007669"/>
    <property type="project" value="InterPro"/>
</dbReference>
<dbReference type="EMBL" id="CADIKH010000403">
    <property type="protein sequence ID" value="CAB3775317.1"/>
    <property type="molecule type" value="Genomic_DNA"/>
</dbReference>
<dbReference type="InterPro" id="IPR047768">
    <property type="entry name" value="Tn5p-like"/>
</dbReference>
<reference evidence="2 3" key="1">
    <citation type="submission" date="2020-04" db="EMBL/GenBank/DDBJ databases">
        <authorList>
            <person name="De Canck E."/>
        </authorList>
    </citation>
    <scope>NUCLEOTIDE SEQUENCE [LARGE SCALE GENOMIC DNA]</scope>
    <source>
        <strain evidence="2 3">LMG 29542</strain>
    </source>
</reference>
<dbReference type="PANTHER" id="PTHR37319:SF1">
    <property type="entry name" value="TRANSPOSASE TN5 DIMERISATION DOMAIN-CONTAINING PROTEIN"/>
    <property type="match status" value="1"/>
</dbReference>
<dbReference type="InterPro" id="IPR002559">
    <property type="entry name" value="Transposase_11"/>
</dbReference>
<dbReference type="Pfam" id="PF01609">
    <property type="entry name" value="DDE_Tnp_1"/>
    <property type="match status" value="1"/>
</dbReference>
<organism evidence="2 3">
    <name type="scientific">Paraburkholderia humisilvae</name>
    <dbReference type="NCBI Taxonomy" id="627669"/>
    <lineage>
        <taxon>Bacteria</taxon>
        <taxon>Pseudomonadati</taxon>
        <taxon>Pseudomonadota</taxon>
        <taxon>Betaproteobacteria</taxon>
        <taxon>Burkholderiales</taxon>
        <taxon>Burkholderiaceae</taxon>
        <taxon>Paraburkholderia</taxon>
    </lineage>
</organism>
<protein>
    <recommendedName>
        <fullName evidence="1">Transposase IS4-like domain-containing protein</fullName>
    </recommendedName>
</protein>
<keyword evidence="3" id="KW-1185">Reference proteome</keyword>
<dbReference type="AlphaFoldDB" id="A0A6J5FCX3"/>